<name>A0A4U5P0X8_STECR</name>
<evidence type="ECO:0000256" key="4">
    <source>
        <dbReference type="ARBA" id="ARBA00022771"/>
    </source>
</evidence>
<keyword evidence="5" id="KW-0862">Zinc</keyword>
<dbReference type="GO" id="GO:0034647">
    <property type="term" value="F:histone H3K4me/H3K4me2/H3K4me3 demethylase activity"/>
    <property type="evidence" value="ECO:0007669"/>
    <property type="project" value="TreeGrafter"/>
</dbReference>
<evidence type="ECO:0000256" key="2">
    <source>
        <dbReference type="ARBA" id="ARBA00022723"/>
    </source>
</evidence>
<evidence type="ECO:0000313" key="15">
    <source>
        <dbReference type="Proteomes" id="UP000298663"/>
    </source>
</evidence>
<evidence type="ECO:0000259" key="13">
    <source>
        <dbReference type="PROSITE" id="PS51184"/>
    </source>
</evidence>
<accession>A0A4U5P0X8</accession>
<keyword evidence="15" id="KW-1185">Reference proteome</keyword>
<reference evidence="14 15" key="2">
    <citation type="journal article" date="2019" name="G3 (Bethesda)">
        <title>Hybrid Assembly of the Genome of the Entomopathogenic Nematode Steinernema carpocapsae Identifies the X-Chromosome.</title>
        <authorList>
            <person name="Serra L."/>
            <person name="Macchietto M."/>
            <person name="Macias-Munoz A."/>
            <person name="McGill C.J."/>
            <person name="Rodriguez I.M."/>
            <person name="Rodriguez B."/>
            <person name="Murad R."/>
            <person name="Mortazavi A."/>
        </authorList>
    </citation>
    <scope>NUCLEOTIDE SEQUENCE [LARGE SCALE GENOMIC DNA]</scope>
    <source>
        <strain evidence="14 15">ALL</strain>
    </source>
</reference>
<dbReference type="PANTHER" id="PTHR10694:SF33">
    <property type="entry name" value="LYSINE-SPECIFIC DEMETHYLASE 5"/>
    <property type="match status" value="1"/>
</dbReference>
<sequence>MCSKCSLGHDEISCSCVRIVTGLCTPIALNQPSPTSQKAIGTVLAALPQLLGLWTLVMGSTTRESYTLNTFGQAADAFKRQYFGKEIKDVKPEEVEAEYWKNVHDLSKCVTVKYGADLITSEVGSGFPRKTDYLVGPNQKVRMHYANHPWNLNNLPVLNESVLSHWGSGISGMMVPWVYVGMCFSSFCWHTEDHWSYSINYMHWGEPKIWYGIAGSDGEKFDDVVRALVPDLINKQPDLLHHMTTALNPSYVMSKGVPVYTVHQNPGEYVITFPRAYHAGYNEGFNFAEAVNFAPPDWLSAPHGSSLPSKLCLRPSQLRLRPRRKVARSPDKLSICMCVSIVEELINVQQHEEAGRDLVSKHGITRSERVNFEEIMDDLRTCIYCRSTLYMSAVKCSHPGRITCLEHVDYLCDHCTPEECIFQYRYTMEELRMFITRLEKRTAGFDLWIGQVRTFIKDDKDSPRLKLEEARAIVDRGISNKYPLTDEVAELKDLIKLCEQPLQDANSILTRKIRLRNSTRCQKADERKDSHDLESVVEALQASPFAVSANLMDSLTELLRQVNAWTEKAKDASKIDLSRITDFDEALQQLQKVYDTGEEYNLRLTELDKLSDLMSCIEWIHKATDVRKKIEAWENNPDSHSMIQRTRTGYVLKLEDEVEIDKKLASELICLDEIEELNREGAEFEQVGPVLSMQAYFEEKIKASQEADKKAEEFFEDEEHATLENAETLWSSLKCQMWADTIAMNTLRAELRMARTIVARLEAVQAGQENFSLKSLSVLVNGCDSSQLVDKGEQKEKIDAFDKEVEDYISRLKKAFQHEQSYYTLYEILAGKEELAGLVEGQITPLTLLPWDDPLVNVEGLDQFESIEDIRYHLDNVLLQELALLPRLRTSNAMKPIIESCVCLDVRIKSAGYISCYLCHGNYHYECITWNPFFESLPLGMYLCKRCLRGKRPSIDSLDQLKNDTILRSKENFLVEHLQKRVLKTSEQLDYAVLLGDNDKIQNALLAVLSLEAMHPPTMEKLKAHASEWFKISEKDKELMSNLKTAERTQPRMIFANKSPKKNNRKRTSTTSMRRRNSKAKKSTLDHDEEQRRIQNQENNVCEAPLCIKPCSQEVNWIQCQSGCERWFHYVCIGLTISQVSETSFWGCSQCPSHNH</sequence>
<evidence type="ECO:0000256" key="9">
    <source>
        <dbReference type="ARBA" id="ARBA00023242"/>
    </source>
</evidence>
<dbReference type="Proteomes" id="UP000298663">
    <property type="component" value="Unassembled WGS sequence"/>
</dbReference>
<protein>
    <recommendedName>
        <fullName evidence="16">JmjC domain-containing protein</fullName>
    </recommendedName>
</protein>
<dbReference type="CDD" id="cd15610">
    <property type="entry name" value="PHD3_KDM5A_like"/>
    <property type="match status" value="1"/>
</dbReference>
<dbReference type="InterPro" id="IPR004198">
    <property type="entry name" value="Znf_C5HC2"/>
</dbReference>
<dbReference type="SMART" id="SM00249">
    <property type="entry name" value="PHD"/>
    <property type="match status" value="2"/>
</dbReference>
<dbReference type="EMBL" id="AZBU02000003">
    <property type="protein sequence ID" value="TKR89430.1"/>
    <property type="molecule type" value="Genomic_DNA"/>
</dbReference>
<evidence type="ECO:0008006" key="16">
    <source>
        <dbReference type="Google" id="ProtNLM"/>
    </source>
</evidence>
<feature type="region of interest" description="Disordered" evidence="11">
    <location>
        <begin position="1058"/>
        <end position="1092"/>
    </location>
</feature>
<dbReference type="InterPro" id="IPR011011">
    <property type="entry name" value="Znf_FYVE_PHD"/>
</dbReference>
<dbReference type="PANTHER" id="PTHR10694">
    <property type="entry name" value="LYSINE-SPECIFIC DEMETHYLASE"/>
    <property type="match status" value="1"/>
</dbReference>
<dbReference type="InterPro" id="IPR003347">
    <property type="entry name" value="JmjC_dom"/>
</dbReference>
<keyword evidence="2" id="KW-0479">Metal-binding</keyword>
<evidence type="ECO:0000256" key="8">
    <source>
        <dbReference type="ARBA" id="ARBA00023004"/>
    </source>
</evidence>
<dbReference type="SUPFAM" id="SSF51197">
    <property type="entry name" value="Clavaminate synthase-like"/>
    <property type="match status" value="1"/>
</dbReference>
<evidence type="ECO:0000256" key="1">
    <source>
        <dbReference type="ARBA" id="ARBA00004123"/>
    </source>
</evidence>
<evidence type="ECO:0000256" key="3">
    <source>
        <dbReference type="ARBA" id="ARBA00022737"/>
    </source>
</evidence>
<dbReference type="InterPro" id="IPR019787">
    <property type="entry name" value="Znf_PHD-finger"/>
</dbReference>
<feature type="domain" description="PHD-type" evidence="12">
    <location>
        <begin position="1099"/>
        <end position="1154"/>
    </location>
</feature>
<evidence type="ECO:0000313" key="14">
    <source>
        <dbReference type="EMBL" id="TKR89430.1"/>
    </source>
</evidence>
<dbReference type="Gene3D" id="2.60.120.650">
    <property type="entry name" value="Cupin"/>
    <property type="match status" value="1"/>
</dbReference>
<keyword evidence="9" id="KW-0539">Nucleus</keyword>
<dbReference type="Gene3D" id="3.30.40.10">
    <property type="entry name" value="Zinc/RING finger domain, C3HC4 (zinc finger)"/>
    <property type="match status" value="1"/>
</dbReference>
<dbReference type="CDD" id="cd15489">
    <property type="entry name" value="PHD_SF"/>
    <property type="match status" value="1"/>
</dbReference>
<evidence type="ECO:0000256" key="6">
    <source>
        <dbReference type="ARBA" id="ARBA00022853"/>
    </source>
</evidence>
<dbReference type="PROSITE" id="PS51184">
    <property type="entry name" value="JMJC"/>
    <property type="match status" value="1"/>
</dbReference>
<dbReference type="SMART" id="SM00558">
    <property type="entry name" value="JmjC"/>
    <property type="match status" value="1"/>
</dbReference>
<reference evidence="14 15" key="1">
    <citation type="journal article" date="2015" name="Genome Biol.">
        <title>Comparative genomics of Steinernema reveals deeply conserved gene regulatory networks.</title>
        <authorList>
            <person name="Dillman A.R."/>
            <person name="Macchietto M."/>
            <person name="Porter C.F."/>
            <person name="Rogers A."/>
            <person name="Williams B."/>
            <person name="Antoshechkin I."/>
            <person name="Lee M.M."/>
            <person name="Goodwin Z."/>
            <person name="Lu X."/>
            <person name="Lewis E.E."/>
            <person name="Goodrich-Blair H."/>
            <person name="Stock S.P."/>
            <person name="Adams B.J."/>
            <person name="Sternberg P.W."/>
            <person name="Mortazavi A."/>
        </authorList>
    </citation>
    <scope>NUCLEOTIDE SEQUENCE [LARGE SCALE GENOMIC DNA]</scope>
    <source>
        <strain evidence="14 15">ALL</strain>
    </source>
</reference>
<comment type="subcellular location">
    <subcellularLocation>
        <location evidence="1">Nucleus</location>
    </subcellularLocation>
</comment>
<evidence type="ECO:0000259" key="12">
    <source>
        <dbReference type="PROSITE" id="PS50016"/>
    </source>
</evidence>
<dbReference type="InterPro" id="IPR013637">
    <property type="entry name" value="Lys_sp_deMease-like_dom"/>
</dbReference>
<dbReference type="OrthoDB" id="1678912at2759"/>
<dbReference type="PROSITE" id="PS50016">
    <property type="entry name" value="ZF_PHD_2"/>
    <property type="match status" value="1"/>
</dbReference>
<keyword evidence="4 10" id="KW-0863">Zinc-finger</keyword>
<dbReference type="Pfam" id="PF02373">
    <property type="entry name" value="JmjC"/>
    <property type="match status" value="1"/>
</dbReference>
<keyword evidence="6" id="KW-0156">Chromatin regulator</keyword>
<dbReference type="GO" id="GO:0000785">
    <property type="term" value="C:chromatin"/>
    <property type="evidence" value="ECO:0007669"/>
    <property type="project" value="TreeGrafter"/>
</dbReference>
<feature type="domain" description="JmjC" evidence="13">
    <location>
        <begin position="144"/>
        <end position="310"/>
    </location>
</feature>
<comment type="caution">
    <text evidence="14">The sequence shown here is derived from an EMBL/GenBank/DDBJ whole genome shotgun (WGS) entry which is preliminary data.</text>
</comment>
<dbReference type="GO" id="GO:0008270">
    <property type="term" value="F:zinc ion binding"/>
    <property type="evidence" value="ECO:0007669"/>
    <property type="project" value="UniProtKB-KW"/>
</dbReference>
<gene>
    <name evidence="14" type="ORF">L596_013535</name>
</gene>
<evidence type="ECO:0000256" key="10">
    <source>
        <dbReference type="PROSITE-ProRule" id="PRU00146"/>
    </source>
</evidence>
<dbReference type="GO" id="GO:0005634">
    <property type="term" value="C:nucleus"/>
    <property type="evidence" value="ECO:0007669"/>
    <property type="project" value="UniProtKB-SubCell"/>
</dbReference>
<keyword evidence="3" id="KW-0677">Repeat</keyword>
<keyword evidence="7" id="KW-0223">Dioxygenase</keyword>
<keyword evidence="8" id="KW-0408">Iron</keyword>
<evidence type="ECO:0000256" key="11">
    <source>
        <dbReference type="SAM" id="MobiDB-lite"/>
    </source>
</evidence>
<feature type="compositionally biased region" description="Basic and acidic residues" evidence="11">
    <location>
        <begin position="1083"/>
        <end position="1092"/>
    </location>
</feature>
<proteinExistence type="predicted"/>
<dbReference type="STRING" id="34508.A0A4U5P0X8"/>
<keyword evidence="7" id="KW-0560">Oxidoreductase</keyword>
<evidence type="ECO:0000256" key="7">
    <source>
        <dbReference type="ARBA" id="ARBA00022964"/>
    </source>
</evidence>
<evidence type="ECO:0000256" key="5">
    <source>
        <dbReference type="ARBA" id="ARBA00022833"/>
    </source>
</evidence>
<dbReference type="Pfam" id="PF08429">
    <property type="entry name" value="PLU-1"/>
    <property type="match status" value="1"/>
</dbReference>
<dbReference type="AlphaFoldDB" id="A0A4U5P0X8"/>
<dbReference type="Pfam" id="PF02928">
    <property type="entry name" value="zf-C5HC2"/>
    <property type="match status" value="1"/>
</dbReference>
<organism evidence="14 15">
    <name type="scientific">Steinernema carpocapsae</name>
    <name type="common">Entomopathogenic nematode</name>
    <dbReference type="NCBI Taxonomy" id="34508"/>
    <lineage>
        <taxon>Eukaryota</taxon>
        <taxon>Metazoa</taxon>
        <taxon>Ecdysozoa</taxon>
        <taxon>Nematoda</taxon>
        <taxon>Chromadorea</taxon>
        <taxon>Rhabditida</taxon>
        <taxon>Tylenchina</taxon>
        <taxon>Panagrolaimomorpha</taxon>
        <taxon>Strongyloidoidea</taxon>
        <taxon>Steinernematidae</taxon>
        <taxon>Steinernema</taxon>
    </lineage>
</organism>
<dbReference type="InterPro" id="IPR001965">
    <property type="entry name" value="Znf_PHD"/>
</dbReference>
<dbReference type="InterPro" id="IPR013083">
    <property type="entry name" value="Znf_RING/FYVE/PHD"/>
</dbReference>
<dbReference type="GO" id="GO:0006355">
    <property type="term" value="P:regulation of DNA-templated transcription"/>
    <property type="evidence" value="ECO:0007669"/>
    <property type="project" value="TreeGrafter"/>
</dbReference>
<dbReference type="SUPFAM" id="SSF57903">
    <property type="entry name" value="FYVE/PHD zinc finger"/>
    <property type="match status" value="2"/>
</dbReference>
<feature type="compositionally biased region" description="Basic residues" evidence="11">
    <location>
        <begin position="1059"/>
        <end position="1082"/>
    </location>
</feature>